<organism evidence="7 8">
    <name type="scientific">Pseudomassariella vexata</name>
    <dbReference type="NCBI Taxonomy" id="1141098"/>
    <lineage>
        <taxon>Eukaryota</taxon>
        <taxon>Fungi</taxon>
        <taxon>Dikarya</taxon>
        <taxon>Ascomycota</taxon>
        <taxon>Pezizomycotina</taxon>
        <taxon>Sordariomycetes</taxon>
        <taxon>Xylariomycetidae</taxon>
        <taxon>Amphisphaeriales</taxon>
        <taxon>Pseudomassariaceae</taxon>
        <taxon>Pseudomassariella</taxon>
    </lineage>
</organism>
<comment type="function">
    <text evidence="4">Inclusion body (IB) resident protein that interacts strongly with lipid droplet (LD) proteins. Involved in LD-mediated IB clearing after protein folding stress, probably by enabling access to the IBs of an LD-stored soluble sterol derivative that acts as a chaperone in inclusion clearing.</text>
</comment>
<dbReference type="InParanoid" id="A0A1Y2DUS8"/>
<comment type="subunit">
    <text evidence="1">Interacts with lipid droplet proteins.</text>
</comment>
<dbReference type="PANTHER" id="PTHR31859">
    <property type="entry name" value="TETRATRICOPEPTIDE REPEAT PROTEIN 39 FAMILY MEMBER"/>
    <property type="match status" value="1"/>
</dbReference>
<feature type="transmembrane region" description="Helical" evidence="6">
    <location>
        <begin position="299"/>
        <end position="322"/>
    </location>
</feature>
<dbReference type="EMBL" id="MCFJ01000009">
    <property type="protein sequence ID" value="ORY62405.1"/>
    <property type="molecule type" value="Genomic_DNA"/>
</dbReference>
<dbReference type="InterPro" id="IPR019412">
    <property type="entry name" value="IML2/TPR_39"/>
</dbReference>
<feature type="compositionally biased region" description="Polar residues" evidence="5">
    <location>
        <begin position="13"/>
        <end position="23"/>
    </location>
</feature>
<keyword evidence="6" id="KW-0472">Membrane</keyword>
<dbReference type="OrthoDB" id="2154985at2759"/>
<evidence type="ECO:0000256" key="2">
    <source>
        <dbReference type="ARBA" id="ARBA00018424"/>
    </source>
</evidence>
<feature type="region of interest" description="Disordered" evidence="5">
    <location>
        <begin position="1"/>
        <end position="23"/>
    </location>
</feature>
<reference evidence="7 8" key="1">
    <citation type="submission" date="2016-07" db="EMBL/GenBank/DDBJ databases">
        <title>Pervasive Adenine N6-methylation of Active Genes in Fungi.</title>
        <authorList>
            <consortium name="DOE Joint Genome Institute"/>
            <person name="Mondo S.J."/>
            <person name="Dannebaum R.O."/>
            <person name="Kuo R.C."/>
            <person name="Labutti K."/>
            <person name="Haridas S."/>
            <person name="Kuo A."/>
            <person name="Salamov A."/>
            <person name="Ahrendt S.R."/>
            <person name="Lipzen A."/>
            <person name="Sullivan W."/>
            <person name="Andreopoulos W.B."/>
            <person name="Clum A."/>
            <person name="Lindquist E."/>
            <person name="Daum C."/>
            <person name="Ramamoorthy G.K."/>
            <person name="Gryganskyi A."/>
            <person name="Culley D."/>
            <person name="Magnuson J.K."/>
            <person name="James T.Y."/>
            <person name="O'Malley M.A."/>
            <person name="Stajich J.E."/>
            <person name="Spatafora J.W."/>
            <person name="Visel A."/>
            <person name="Grigoriev I.V."/>
        </authorList>
    </citation>
    <scope>NUCLEOTIDE SEQUENCE [LARGE SCALE GENOMIC DNA]</scope>
    <source>
        <strain evidence="7 8">CBS 129021</strain>
    </source>
</reference>
<dbReference type="FunCoup" id="A0A1Y2DUS8">
    <property type="interactions" value="128"/>
</dbReference>
<sequence length="741" mass="82567">MSRLGSWLRGSTPRASVNPSPAGSQVDLMAAEMAQIEDAMASASKIMNDDIEGAEAGLRKGDSVFHSLGMGLTTFMKSVLGFEKDIMTEASNRLNDCETAAWNEMKKAQKEAAANGSGASQIYPPGTEFALINAEAQLMGAVVAVLYESLTEGIRGFYKLRKAFVTLDGIMTAEAEFLKRRGMQSNQTQDQLPPALKPVEKTTRILDEGDKPEDSDMEFVDAPEALSGTHTPAPQYQGHLQKQAGAEEKMAELSINSEKTQTPSPKSSPPPHQFDHGSDSDIFSSPIDVFIHSGVSMCFGILLLLISMVPPAFSRLLSVIGFKGDRERGIKILWQSTRFDNINAAVAGLMLLGFYNGLLGFADILPSDEDVENGAIVGYPRRRCAELLLKMRTTYPDSRLWRLEEARALSNTRDLHGAIKILTSNTDSPMRQTKALNNFELSLDTMFVQDYPAMRDHFLACIELSDWSHAFYYFLAGVAEVEIYRNAYHSTTNDEAQIQRHKKRAEELIRKASTVAGKKKLMARPLPFDQFFTRKVQKWEERSKELKIDFVDAVGTSTVQEMVYLLNGYKKMGSPELELASRSLNWHRLTAPEEASKKIQAEKDESAVMDVCLSAIYRALGRTDEARALLEGVVTIDKLVFKGPTKDDYALPSAHYEMAAVAWAEVQHQRLQLKISGITRDSVEGKDADAQLMKKTAECHDWLDKVVKWEGFVLDIRIGMRVQTGMDTLKWFRREQGWAAI</sequence>
<evidence type="ECO:0000256" key="1">
    <source>
        <dbReference type="ARBA" id="ARBA00011408"/>
    </source>
</evidence>
<dbReference type="GO" id="GO:0005634">
    <property type="term" value="C:nucleus"/>
    <property type="evidence" value="ECO:0007669"/>
    <property type="project" value="TreeGrafter"/>
</dbReference>
<name>A0A1Y2DUS8_9PEZI</name>
<evidence type="ECO:0000313" key="7">
    <source>
        <dbReference type="EMBL" id="ORY62405.1"/>
    </source>
</evidence>
<keyword evidence="6" id="KW-1133">Transmembrane helix</keyword>
<dbReference type="GO" id="GO:0005741">
    <property type="term" value="C:mitochondrial outer membrane"/>
    <property type="evidence" value="ECO:0007669"/>
    <property type="project" value="TreeGrafter"/>
</dbReference>
<gene>
    <name evidence="7" type="ORF">BCR38DRAFT_486663</name>
</gene>
<evidence type="ECO:0000256" key="5">
    <source>
        <dbReference type="SAM" id="MobiDB-lite"/>
    </source>
</evidence>
<feature type="region of interest" description="Disordered" evidence="5">
    <location>
        <begin position="182"/>
        <end position="216"/>
    </location>
</feature>
<feature type="compositionally biased region" description="Basic and acidic residues" evidence="5">
    <location>
        <begin position="198"/>
        <end position="214"/>
    </location>
</feature>
<keyword evidence="6" id="KW-0812">Transmembrane</keyword>
<evidence type="ECO:0000256" key="3">
    <source>
        <dbReference type="ARBA" id="ARBA00019539"/>
    </source>
</evidence>
<evidence type="ECO:0000256" key="6">
    <source>
        <dbReference type="SAM" id="Phobius"/>
    </source>
</evidence>
<feature type="transmembrane region" description="Helical" evidence="6">
    <location>
        <begin position="342"/>
        <end position="362"/>
    </location>
</feature>
<proteinExistence type="predicted"/>
<dbReference type="Pfam" id="PF10300">
    <property type="entry name" value="Iml2-TPR_39"/>
    <property type="match status" value="1"/>
</dbReference>
<evidence type="ECO:0000313" key="8">
    <source>
        <dbReference type="Proteomes" id="UP000193689"/>
    </source>
</evidence>
<feature type="region of interest" description="Disordered" evidence="5">
    <location>
        <begin position="256"/>
        <end position="278"/>
    </location>
</feature>
<dbReference type="PANTHER" id="PTHR31859:SF1">
    <property type="entry name" value="TETRATRICOPEPTIDE REPEAT PROTEIN 39C"/>
    <property type="match status" value="1"/>
</dbReference>
<dbReference type="GeneID" id="63780271"/>
<comment type="caution">
    <text evidence="7">The sequence shown here is derived from an EMBL/GenBank/DDBJ whole genome shotgun (WGS) entry which is preliminary data.</text>
</comment>
<evidence type="ECO:0000256" key="4">
    <source>
        <dbReference type="ARBA" id="ARBA00043897"/>
    </source>
</evidence>
<dbReference type="AlphaFoldDB" id="A0A1Y2DUS8"/>
<accession>A0A1Y2DUS8</accession>
<dbReference type="RefSeq" id="XP_040714241.1">
    <property type="nucleotide sequence ID" value="XM_040864059.1"/>
</dbReference>
<protein>
    <recommendedName>
        <fullName evidence="2">Inclusion body clearance protein IML2</fullName>
    </recommendedName>
    <alternativeName>
        <fullName evidence="3">Inclusion body clearance protein iml2</fullName>
    </alternativeName>
</protein>
<keyword evidence="8" id="KW-1185">Reference proteome</keyword>
<dbReference type="GO" id="GO:0005829">
    <property type="term" value="C:cytosol"/>
    <property type="evidence" value="ECO:0007669"/>
    <property type="project" value="TreeGrafter"/>
</dbReference>
<dbReference type="Proteomes" id="UP000193689">
    <property type="component" value="Unassembled WGS sequence"/>
</dbReference>